<dbReference type="PROSITE" id="PS51186">
    <property type="entry name" value="GNAT"/>
    <property type="match status" value="2"/>
</dbReference>
<dbReference type="PANTHER" id="PTHR43877">
    <property type="entry name" value="AMINOALKYLPHOSPHONATE N-ACETYLTRANSFERASE-RELATED-RELATED"/>
    <property type="match status" value="1"/>
</dbReference>
<keyword evidence="2" id="KW-0012">Acyltransferase</keyword>
<dbReference type="InterPro" id="IPR000182">
    <property type="entry name" value="GNAT_dom"/>
</dbReference>
<dbReference type="Gene3D" id="3.40.630.30">
    <property type="match status" value="1"/>
</dbReference>
<dbReference type="InterPro" id="IPR016181">
    <property type="entry name" value="Acyl_CoA_acyltransferase"/>
</dbReference>
<dbReference type="SUPFAM" id="SSF55729">
    <property type="entry name" value="Acyl-CoA N-acyltransferases (Nat)"/>
    <property type="match status" value="2"/>
</dbReference>
<dbReference type="InterPro" id="IPR050832">
    <property type="entry name" value="Bact_Acetyltransf"/>
</dbReference>
<dbReference type="Pfam" id="PF00583">
    <property type="entry name" value="Acetyltransf_1"/>
    <property type="match status" value="1"/>
</dbReference>
<proteinExistence type="predicted"/>
<dbReference type="EMBL" id="CP109019">
    <property type="protein sequence ID" value="WUT86627.1"/>
    <property type="molecule type" value="Genomic_DNA"/>
</dbReference>
<gene>
    <name evidence="4" type="ORF">OG515_32730</name>
</gene>
<dbReference type="Proteomes" id="UP001432060">
    <property type="component" value="Chromosome"/>
</dbReference>
<keyword evidence="5" id="KW-1185">Reference proteome</keyword>
<keyword evidence="1" id="KW-0808">Transferase</keyword>
<evidence type="ECO:0000256" key="2">
    <source>
        <dbReference type="ARBA" id="ARBA00023315"/>
    </source>
</evidence>
<accession>A0ABZ1XTA9</accession>
<name>A0ABZ1XTA9_9ACTN</name>
<dbReference type="CDD" id="cd04301">
    <property type="entry name" value="NAT_SF"/>
    <property type="match status" value="2"/>
</dbReference>
<reference evidence="4" key="1">
    <citation type="submission" date="2022-10" db="EMBL/GenBank/DDBJ databases">
        <title>The complete genomes of actinobacterial strains from the NBC collection.</title>
        <authorList>
            <person name="Joergensen T.S."/>
            <person name="Alvarez Arevalo M."/>
            <person name="Sterndorff E.B."/>
            <person name="Faurdal D."/>
            <person name="Vuksanovic O."/>
            <person name="Mourched A.-S."/>
            <person name="Charusanti P."/>
            <person name="Shaw S."/>
            <person name="Blin K."/>
            <person name="Weber T."/>
        </authorList>
    </citation>
    <scope>NUCLEOTIDE SEQUENCE</scope>
    <source>
        <strain evidence="4">NBC_00668</strain>
    </source>
</reference>
<feature type="domain" description="N-acetyltransferase" evidence="3">
    <location>
        <begin position="12"/>
        <end position="165"/>
    </location>
</feature>
<dbReference type="RefSeq" id="WP_329403131.1">
    <property type="nucleotide sequence ID" value="NZ_CP109019.1"/>
</dbReference>
<sequence length="332" mass="36743">MNTTSHIAPGGFLTRPMDKADVTAWLDLRGDAERVDRTGHHVDADDLAEELENPKLDLERDTLTLWDGARMVAYALVYTPDGAVDAARFRGDAAVRPEWRRQGLGRHLVAWMDSRARALYAEGFTHLPGELLISGKSGDANLEALAANASFTACRWWFEMTHPLNTGRPMTGGVPQGLRLVPFEPAYDEATRLAHNDAFRDHWDFTEMDGTDWRTWVVGARSFRPALSRLLLDGDEVVAYLIAEEYDADTAADGTRDCHIGYLATRRSHRGRGAAPALMAATLDAALTHGYDSASLTVDTANPSGALGLYERLGFTTHREYVTYARPLEARR</sequence>
<evidence type="ECO:0000313" key="4">
    <source>
        <dbReference type="EMBL" id="WUT86627.1"/>
    </source>
</evidence>
<protein>
    <submittedName>
        <fullName evidence="4">GNAT family N-acetyltransferase</fullName>
    </submittedName>
</protein>
<evidence type="ECO:0000259" key="3">
    <source>
        <dbReference type="PROSITE" id="PS51186"/>
    </source>
</evidence>
<organism evidence="4 5">
    <name type="scientific">Streptomyces melanogenes</name>
    <dbReference type="NCBI Taxonomy" id="67326"/>
    <lineage>
        <taxon>Bacteria</taxon>
        <taxon>Bacillati</taxon>
        <taxon>Actinomycetota</taxon>
        <taxon>Actinomycetes</taxon>
        <taxon>Kitasatosporales</taxon>
        <taxon>Streptomycetaceae</taxon>
        <taxon>Streptomyces</taxon>
    </lineage>
</organism>
<evidence type="ECO:0000256" key="1">
    <source>
        <dbReference type="ARBA" id="ARBA00022679"/>
    </source>
</evidence>
<evidence type="ECO:0000313" key="5">
    <source>
        <dbReference type="Proteomes" id="UP001432060"/>
    </source>
</evidence>
<feature type="domain" description="N-acetyltransferase" evidence="3">
    <location>
        <begin position="178"/>
        <end position="329"/>
    </location>
</feature>